<accession>A0AAV7TP18</accession>
<gene>
    <name evidence="2" type="ORF">NDU88_003407</name>
</gene>
<comment type="caution">
    <text evidence="2">The sequence shown here is derived from an EMBL/GenBank/DDBJ whole genome shotgun (WGS) entry which is preliminary data.</text>
</comment>
<proteinExistence type="predicted"/>
<dbReference type="Proteomes" id="UP001066276">
    <property type="component" value="Chromosome 3_2"/>
</dbReference>
<protein>
    <submittedName>
        <fullName evidence="2">Uncharacterized protein</fullName>
    </submittedName>
</protein>
<sequence length="115" mass="12135">MFMLYLRIMRVVVRCPGRAQSALQGAAAPVYLQPQPERRSRLNGAGRPAPSAPPGRPSSPAGAAAVVASSRSRGINTASPAPGSTPSPRQPGRLSGSRGTRLQAPSRLQRRREMP</sequence>
<keyword evidence="3" id="KW-1185">Reference proteome</keyword>
<evidence type="ECO:0000313" key="3">
    <source>
        <dbReference type="Proteomes" id="UP001066276"/>
    </source>
</evidence>
<evidence type="ECO:0000256" key="1">
    <source>
        <dbReference type="SAM" id="MobiDB-lite"/>
    </source>
</evidence>
<dbReference type="EMBL" id="JANPWB010000006">
    <property type="protein sequence ID" value="KAJ1178160.1"/>
    <property type="molecule type" value="Genomic_DNA"/>
</dbReference>
<dbReference type="AlphaFoldDB" id="A0AAV7TP18"/>
<reference evidence="2" key="1">
    <citation type="journal article" date="2022" name="bioRxiv">
        <title>Sequencing and chromosome-scale assembly of the giantPleurodeles waltlgenome.</title>
        <authorList>
            <person name="Brown T."/>
            <person name="Elewa A."/>
            <person name="Iarovenko S."/>
            <person name="Subramanian E."/>
            <person name="Araus A.J."/>
            <person name="Petzold A."/>
            <person name="Susuki M."/>
            <person name="Suzuki K.-i.T."/>
            <person name="Hayashi T."/>
            <person name="Toyoda A."/>
            <person name="Oliveira C."/>
            <person name="Osipova E."/>
            <person name="Leigh N.D."/>
            <person name="Simon A."/>
            <person name="Yun M.H."/>
        </authorList>
    </citation>
    <scope>NUCLEOTIDE SEQUENCE</scope>
    <source>
        <strain evidence="2">20211129_DDA</strain>
        <tissue evidence="2">Liver</tissue>
    </source>
</reference>
<evidence type="ECO:0000313" key="2">
    <source>
        <dbReference type="EMBL" id="KAJ1178160.1"/>
    </source>
</evidence>
<feature type="region of interest" description="Disordered" evidence="1">
    <location>
        <begin position="23"/>
        <end position="115"/>
    </location>
</feature>
<name>A0AAV7TP18_PLEWA</name>
<feature type="compositionally biased region" description="Low complexity" evidence="1">
    <location>
        <begin position="58"/>
        <end position="82"/>
    </location>
</feature>
<organism evidence="2 3">
    <name type="scientific">Pleurodeles waltl</name>
    <name type="common">Iberian ribbed newt</name>
    <dbReference type="NCBI Taxonomy" id="8319"/>
    <lineage>
        <taxon>Eukaryota</taxon>
        <taxon>Metazoa</taxon>
        <taxon>Chordata</taxon>
        <taxon>Craniata</taxon>
        <taxon>Vertebrata</taxon>
        <taxon>Euteleostomi</taxon>
        <taxon>Amphibia</taxon>
        <taxon>Batrachia</taxon>
        <taxon>Caudata</taxon>
        <taxon>Salamandroidea</taxon>
        <taxon>Salamandridae</taxon>
        <taxon>Pleurodelinae</taxon>
        <taxon>Pleurodeles</taxon>
    </lineage>
</organism>